<dbReference type="PANTHER" id="PTHR30231">
    <property type="entry name" value="DNA POLYMERASE III SUBUNIT EPSILON"/>
    <property type="match status" value="1"/>
</dbReference>
<evidence type="ECO:0000313" key="3">
    <source>
        <dbReference type="EMBL" id="MBB6041693.1"/>
    </source>
</evidence>
<dbReference type="InterPro" id="IPR013520">
    <property type="entry name" value="Ribonucl_H"/>
</dbReference>
<dbReference type="RefSeq" id="WP_183684273.1">
    <property type="nucleotide sequence ID" value="NZ_JACHHH010000008.1"/>
</dbReference>
<dbReference type="CDD" id="cd06130">
    <property type="entry name" value="DNA_pol_III_epsilon_like"/>
    <property type="match status" value="1"/>
</dbReference>
<feature type="domain" description="Exonuclease" evidence="2">
    <location>
        <begin position="3"/>
        <end position="166"/>
    </location>
</feature>
<dbReference type="NCBIfam" id="TIGR00573">
    <property type="entry name" value="dnaq"/>
    <property type="match status" value="1"/>
</dbReference>
<keyword evidence="1" id="KW-0269">Exonuclease</keyword>
<dbReference type="GO" id="GO:0005829">
    <property type="term" value="C:cytosol"/>
    <property type="evidence" value="ECO:0007669"/>
    <property type="project" value="TreeGrafter"/>
</dbReference>
<dbReference type="InterPro" id="IPR036397">
    <property type="entry name" value="RNaseH_sf"/>
</dbReference>
<dbReference type="GO" id="GO:0008408">
    <property type="term" value="F:3'-5' exonuclease activity"/>
    <property type="evidence" value="ECO:0007669"/>
    <property type="project" value="TreeGrafter"/>
</dbReference>
<proteinExistence type="predicted"/>
<protein>
    <submittedName>
        <fullName evidence="3">DNA polymerase-3 subunit epsilon</fullName>
        <ecNumber evidence="3">2.7.7.7</ecNumber>
    </submittedName>
</protein>
<dbReference type="GO" id="GO:0003887">
    <property type="term" value="F:DNA-directed DNA polymerase activity"/>
    <property type="evidence" value="ECO:0007669"/>
    <property type="project" value="UniProtKB-EC"/>
</dbReference>
<gene>
    <name evidence="3" type="ORF">HNQ46_001683</name>
</gene>
<dbReference type="Pfam" id="PF00929">
    <property type="entry name" value="RNase_T"/>
    <property type="match status" value="1"/>
</dbReference>
<dbReference type="GO" id="GO:0006260">
    <property type="term" value="P:DNA replication"/>
    <property type="evidence" value="ECO:0007669"/>
    <property type="project" value="InterPro"/>
</dbReference>
<evidence type="ECO:0000313" key="4">
    <source>
        <dbReference type="Proteomes" id="UP000522163"/>
    </source>
</evidence>
<evidence type="ECO:0000256" key="1">
    <source>
        <dbReference type="ARBA" id="ARBA00022839"/>
    </source>
</evidence>
<name>A0A7W9SGD2_9FIRM</name>
<sequence>MARFIVFDVETPNRKNNRISAIGITVVEEGKISKEFYSLVNPETNFDYFNVKLTGISKDSVKDAPTFPELWQQIEPLFSDGMLVAHNASFDMNVLKNCLLDYGIDWKPYARYLCTVKMGRSLFPDRSHKLNMVCEDFGISLQHHRADSDSHACAEILLRYLEAGAEVKDFIRTCSFKK</sequence>
<dbReference type="AlphaFoldDB" id="A0A7W9SGD2"/>
<dbReference type="PANTHER" id="PTHR30231:SF42">
    <property type="entry name" value="EXONUCLEASE"/>
    <property type="match status" value="1"/>
</dbReference>
<dbReference type="EMBL" id="JACHHH010000008">
    <property type="protein sequence ID" value="MBB6041693.1"/>
    <property type="molecule type" value="Genomic_DNA"/>
</dbReference>
<dbReference type="SMART" id="SM00479">
    <property type="entry name" value="EXOIII"/>
    <property type="match status" value="1"/>
</dbReference>
<evidence type="ECO:0000259" key="2">
    <source>
        <dbReference type="SMART" id="SM00479"/>
    </source>
</evidence>
<comment type="caution">
    <text evidence="3">The sequence shown here is derived from an EMBL/GenBank/DDBJ whole genome shotgun (WGS) entry which is preliminary data.</text>
</comment>
<dbReference type="EC" id="2.7.7.7" evidence="3"/>
<keyword evidence="1" id="KW-0378">Hydrolase</keyword>
<dbReference type="FunFam" id="3.30.420.10:FF:000045">
    <property type="entry name" value="3'-5' exonuclease DinG"/>
    <property type="match status" value="1"/>
</dbReference>
<dbReference type="Gene3D" id="3.30.420.10">
    <property type="entry name" value="Ribonuclease H-like superfamily/Ribonuclease H"/>
    <property type="match status" value="1"/>
</dbReference>
<reference evidence="3 4" key="1">
    <citation type="submission" date="2020-08" db="EMBL/GenBank/DDBJ databases">
        <title>Genomic Encyclopedia of Type Strains, Phase IV (KMG-IV): sequencing the most valuable type-strain genomes for metagenomic binning, comparative biology and taxonomic classification.</title>
        <authorList>
            <person name="Goeker M."/>
        </authorList>
    </citation>
    <scope>NUCLEOTIDE SEQUENCE [LARGE SCALE GENOMIC DNA]</scope>
    <source>
        <strain evidence="3 4">DSM 17245</strain>
    </source>
</reference>
<dbReference type="InterPro" id="IPR006054">
    <property type="entry name" value="DnaQ"/>
</dbReference>
<keyword evidence="1" id="KW-0540">Nuclease</keyword>
<dbReference type="InterPro" id="IPR012337">
    <property type="entry name" value="RNaseH-like_sf"/>
</dbReference>
<keyword evidence="3" id="KW-0548">Nucleotidyltransferase</keyword>
<keyword evidence="3" id="KW-0808">Transferase</keyword>
<dbReference type="GO" id="GO:0003677">
    <property type="term" value="F:DNA binding"/>
    <property type="evidence" value="ECO:0007669"/>
    <property type="project" value="InterPro"/>
</dbReference>
<organism evidence="3 4">
    <name type="scientific">Oribacterium sinus</name>
    <dbReference type="NCBI Taxonomy" id="237576"/>
    <lineage>
        <taxon>Bacteria</taxon>
        <taxon>Bacillati</taxon>
        <taxon>Bacillota</taxon>
        <taxon>Clostridia</taxon>
        <taxon>Lachnospirales</taxon>
        <taxon>Lachnospiraceae</taxon>
        <taxon>Oribacterium</taxon>
    </lineage>
</organism>
<accession>A0A7W9SGD2</accession>
<dbReference type="SUPFAM" id="SSF53098">
    <property type="entry name" value="Ribonuclease H-like"/>
    <property type="match status" value="1"/>
</dbReference>
<dbReference type="GeneID" id="85015218"/>
<dbReference type="Proteomes" id="UP000522163">
    <property type="component" value="Unassembled WGS sequence"/>
</dbReference>